<dbReference type="RefSeq" id="WP_132252989.1">
    <property type="nucleotide sequence ID" value="NZ_SMAL01000007.1"/>
</dbReference>
<reference evidence="1 2" key="1">
    <citation type="submission" date="2019-03" db="EMBL/GenBank/DDBJ databases">
        <title>Genomic Encyclopedia of Type Strains, Phase IV (KMG-IV): sequencing the most valuable type-strain genomes for metagenomic binning, comparative biology and taxonomic classification.</title>
        <authorList>
            <person name="Goeker M."/>
        </authorList>
    </citation>
    <scope>NUCLEOTIDE SEQUENCE [LARGE SCALE GENOMIC DNA]</scope>
    <source>
        <strain evidence="1 2">DSM 24629</strain>
    </source>
</reference>
<evidence type="ECO:0008006" key="3">
    <source>
        <dbReference type="Google" id="ProtNLM"/>
    </source>
</evidence>
<accession>A0A4R3MPD5</accession>
<comment type="caution">
    <text evidence="1">The sequence shown here is derived from an EMBL/GenBank/DDBJ whole genome shotgun (WGS) entry which is preliminary data.</text>
</comment>
<name>A0A4R3MPD5_9FIRM</name>
<protein>
    <recommendedName>
        <fullName evidence="3">FlgN protein</fullName>
    </recommendedName>
</protein>
<dbReference type="Proteomes" id="UP000294902">
    <property type="component" value="Unassembled WGS sequence"/>
</dbReference>
<dbReference type="EMBL" id="SMAL01000007">
    <property type="protein sequence ID" value="TCT14048.1"/>
    <property type="molecule type" value="Genomic_DNA"/>
</dbReference>
<dbReference type="OrthoDB" id="9798495at2"/>
<sequence length="160" mass="18798">MEETTSYIEILIDSLKQKKAVLIKIKEENHKQADIANKEDFKLEEFEDTITQKDSLIKQIGVIDDGFNIVYDRIRNTLIKEKDKYKDKIIELKHLVSEIAELSVSIQVEEQKNKSAIERKLSSYKKHIKQFKTSKKTATSYYKNMNNQSDSQSYFVDKKN</sequence>
<gene>
    <name evidence="1" type="ORF">EDC18_107117</name>
</gene>
<organism evidence="1 2">
    <name type="scientific">Natranaerovirga pectinivora</name>
    <dbReference type="NCBI Taxonomy" id="682400"/>
    <lineage>
        <taxon>Bacteria</taxon>
        <taxon>Bacillati</taxon>
        <taxon>Bacillota</taxon>
        <taxon>Clostridia</taxon>
        <taxon>Lachnospirales</taxon>
        <taxon>Natranaerovirgaceae</taxon>
        <taxon>Natranaerovirga</taxon>
    </lineage>
</organism>
<evidence type="ECO:0000313" key="1">
    <source>
        <dbReference type="EMBL" id="TCT14048.1"/>
    </source>
</evidence>
<dbReference type="AlphaFoldDB" id="A0A4R3MPD5"/>
<evidence type="ECO:0000313" key="2">
    <source>
        <dbReference type="Proteomes" id="UP000294902"/>
    </source>
</evidence>
<keyword evidence="2" id="KW-1185">Reference proteome</keyword>
<proteinExistence type="predicted"/>